<dbReference type="GO" id="GO:0009055">
    <property type="term" value="F:electron transfer activity"/>
    <property type="evidence" value="ECO:0007669"/>
    <property type="project" value="InterPro"/>
</dbReference>
<dbReference type="Pfam" id="PF06439">
    <property type="entry name" value="3keto-disac_hyd"/>
    <property type="match status" value="1"/>
</dbReference>
<keyword evidence="2 4" id="KW-0479">Metal-binding</keyword>
<dbReference type="NCBIfam" id="TIGR02603">
    <property type="entry name" value="CxxCH_TIGR02603"/>
    <property type="match status" value="1"/>
</dbReference>
<feature type="signal peptide" evidence="6">
    <location>
        <begin position="1"/>
        <end position="16"/>
    </location>
</feature>
<comment type="caution">
    <text evidence="8">The sequence shown here is derived from an EMBL/GenBank/DDBJ whole genome shotgun (WGS) entry which is preliminary data.</text>
</comment>
<organism evidence="8 9">
    <name type="scientific">Prosthecobacter vanneervenii</name>
    <dbReference type="NCBI Taxonomy" id="48466"/>
    <lineage>
        <taxon>Bacteria</taxon>
        <taxon>Pseudomonadati</taxon>
        <taxon>Verrucomicrobiota</taxon>
        <taxon>Verrucomicrobiia</taxon>
        <taxon>Verrucomicrobiales</taxon>
        <taxon>Verrucomicrobiaceae</taxon>
        <taxon>Prosthecobacter</taxon>
    </lineage>
</organism>
<dbReference type="SUPFAM" id="SSF50952">
    <property type="entry name" value="Soluble quinoprotein glucose dehydrogenase"/>
    <property type="match status" value="1"/>
</dbReference>
<dbReference type="InterPro" id="IPR036909">
    <property type="entry name" value="Cyt_c-like_dom_sf"/>
</dbReference>
<sequence>MKLLCALLLVAPLLHAESIFDGNTLAHWSGKAEHWRVEDRAITGEIPSGQQLKSNEWIFWDGEVHDFDLTVEFRITGGPSANSGIQYRCQQSPDGHASGYQADLDQGAVWLGRIYDEHGRALLVERGSRVSIAPDGRRWADVFAEPKSLTSVIKAGDWNKYQITATASHVEVRVNDILMSVLDDHEAKTAEWSGKIAFQLHSGPGPAKVQFRNIQLTHLGKTTMPLRSDAGTPARNLSTTDVPSIPPPTELNLGFETGTLAGWKAEGDAWEKQPVEGDTVAIRKRGNSQHAGKFWLGGYERSGDKGTGTLTSASFVATHPWASFLLGAAPDANTERVEIIEEATGKIIQSSSAAQQENMKRVAVNLEAVVGKRIFIRIVDQSKSGWGHVNFDDFVFHAQKPTFAVASFSVSSDRNKRGDESPVLWHLLPNTAKPSPVKNEAAQKLVAGMKLQDGFQVELIAAEPDVRQPIAFCFDERGRMWVAEAFSYPNRQPEGQGKDRISIFEDTDGDGSFETKKVFCEGLNLVSGIEVGFGGVWVGAAPYLLFIPRNGDKTLPSNRAIPGPSGSVAQVPSLPFTAHILLDGWGYQDTHETLNSFTWGPDGWLYGNQGVFTQSHIGKPGTPDDKRTTLNAGVWRYHPVRHVFEIFCSGGSNQWGLDYNSNGHFFMTHCRSFWGKGGTTHAIRNGHFWNQANSKYAPFISATAPDFAPDLQNYLPASARYDSGEGGAGKPGTTAVYGGHSHVGTIIYNGDNWPAIYRDHLFTHNLHGHQINQQHMVRTGSGYETFHAGYDLLYSPAPDYIPVDLQTGPDGAVYVIDWTDTQHCHNPEDEKWDRSNGRIYRISWKETYKPVKVDLERMSGSQLVELQLIGTDWEARMARKRLQETPAADVTKIYDLEYKGDLFWLRALWTLASQNQFDAPIAQQGVEHPNDIVRSWAIQLATEEAGKPKLSATTLLKLAQTDPSPTVRLALASALPNLAPQTVWEVSSALAMHAEDKDDRFLPKMIWFGLARVIAEDWPRGLALAAKTPLPSLADSIRWYAATTPAGREALIPTIQTERDLKILAFGMKDEAKAAMPKAWPQLQAKFPGATADQLSALFGDKTVLAKMRGILADASQPLPQRRSAFDLLKRVSDPEATPIFATLLDHPDFTSAVIPLLSRSSDPVTATALISRFPKLNDTDRAAALGTLTSRAELAQPLLAAVKAGTFDKKYLSSLQIRQMRSLNNTEINSLLDVTWGKVNESNEAAKASIAKLKKAYQSAPLWAFNAKSGEETFKQVCAICHAMGGVGGKLGPDLAGSWRNGLDYFLENIIDPNAVVGDNFQLHVLTKKDGSVVSGVIEQETATAITARTVTDSVIISKADLKSRQKMPVSLMPPGLLESMPERKALELLKYLLSKRD</sequence>
<evidence type="ECO:0000256" key="2">
    <source>
        <dbReference type="ARBA" id="ARBA00022723"/>
    </source>
</evidence>
<dbReference type="Gene3D" id="2.60.120.560">
    <property type="entry name" value="Exo-inulinase, domain 1"/>
    <property type="match status" value="1"/>
</dbReference>
<feature type="region of interest" description="Disordered" evidence="5">
    <location>
        <begin position="223"/>
        <end position="249"/>
    </location>
</feature>
<dbReference type="InterPro" id="IPR013427">
    <property type="entry name" value="Haem-bd_dom_put"/>
</dbReference>
<feature type="domain" description="Cytochrome c" evidence="7">
    <location>
        <begin position="1266"/>
        <end position="1398"/>
    </location>
</feature>
<evidence type="ECO:0000256" key="3">
    <source>
        <dbReference type="ARBA" id="ARBA00023004"/>
    </source>
</evidence>
<evidence type="ECO:0000259" key="7">
    <source>
        <dbReference type="PROSITE" id="PS51007"/>
    </source>
</evidence>
<evidence type="ECO:0000256" key="4">
    <source>
        <dbReference type="PROSITE-ProRule" id="PRU00433"/>
    </source>
</evidence>
<feature type="chain" id="PRO_5030768880" evidence="6">
    <location>
        <begin position="17"/>
        <end position="1399"/>
    </location>
</feature>
<dbReference type="EMBL" id="JACHIG010000008">
    <property type="protein sequence ID" value="MBB5033965.1"/>
    <property type="molecule type" value="Genomic_DNA"/>
</dbReference>
<accession>A0A7W8DLE4</accession>
<dbReference type="GO" id="GO:0046872">
    <property type="term" value="F:metal ion binding"/>
    <property type="evidence" value="ECO:0007669"/>
    <property type="project" value="UniProtKB-KW"/>
</dbReference>
<dbReference type="InterPro" id="IPR010496">
    <property type="entry name" value="AL/BT2_dom"/>
</dbReference>
<dbReference type="InterPro" id="IPR011042">
    <property type="entry name" value="6-blade_b-propeller_TolB-like"/>
</dbReference>
<dbReference type="InterPro" id="IPR011041">
    <property type="entry name" value="Quinoprot_gluc/sorb_DH_b-prop"/>
</dbReference>
<keyword evidence="6" id="KW-0732">Signal</keyword>
<evidence type="ECO:0000313" key="9">
    <source>
        <dbReference type="Proteomes" id="UP000590740"/>
    </source>
</evidence>
<dbReference type="GO" id="GO:0020037">
    <property type="term" value="F:heme binding"/>
    <property type="evidence" value="ECO:0007669"/>
    <property type="project" value="InterPro"/>
</dbReference>
<keyword evidence="3 4" id="KW-0408">Iron</keyword>
<dbReference type="PROSITE" id="PS51007">
    <property type="entry name" value="CYTC"/>
    <property type="match status" value="1"/>
</dbReference>
<dbReference type="InterPro" id="IPR013428">
    <property type="entry name" value="Membrane-bound_put_N"/>
</dbReference>
<dbReference type="Gene3D" id="1.10.760.10">
    <property type="entry name" value="Cytochrome c-like domain"/>
    <property type="match status" value="1"/>
</dbReference>
<dbReference type="SUPFAM" id="SSF46626">
    <property type="entry name" value="Cytochrome c"/>
    <property type="match status" value="1"/>
</dbReference>
<protein>
    <submittedName>
        <fullName evidence="8">Putative membrane-bound dehydrogenase-like protein</fullName>
    </submittedName>
</protein>
<evidence type="ECO:0000256" key="1">
    <source>
        <dbReference type="ARBA" id="ARBA00022617"/>
    </source>
</evidence>
<proteinExistence type="predicted"/>
<dbReference type="Gene3D" id="2.120.10.30">
    <property type="entry name" value="TolB, C-terminal domain"/>
    <property type="match status" value="1"/>
</dbReference>
<dbReference type="InterPro" id="IPR055557">
    <property type="entry name" value="DUF7133"/>
</dbReference>
<dbReference type="PANTHER" id="PTHR33546">
    <property type="entry name" value="LARGE, MULTIFUNCTIONAL SECRETED PROTEIN-RELATED"/>
    <property type="match status" value="1"/>
</dbReference>
<reference evidence="8 9" key="1">
    <citation type="submission" date="2020-08" db="EMBL/GenBank/DDBJ databases">
        <title>Genomic Encyclopedia of Type Strains, Phase IV (KMG-IV): sequencing the most valuable type-strain genomes for metagenomic binning, comparative biology and taxonomic classification.</title>
        <authorList>
            <person name="Goeker M."/>
        </authorList>
    </citation>
    <scope>NUCLEOTIDE SEQUENCE [LARGE SCALE GENOMIC DNA]</scope>
    <source>
        <strain evidence="8 9">DSM 12252</strain>
    </source>
</reference>
<evidence type="ECO:0000256" key="5">
    <source>
        <dbReference type="SAM" id="MobiDB-lite"/>
    </source>
</evidence>
<dbReference type="GO" id="GO:0016787">
    <property type="term" value="F:hydrolase activity"/>
    <property type="evidence" value="ECO:0007669"/>
    <property type="project" value="InterPro"/>
</dbReference>
<keyword evidence="9" id="KW-1185">Reference proteome</keyword>
<keyword evidence="1 4" id="KW-0349">Heme</keyword>
<evidence type="ECO:0000313" key="8">
    <source>
        <dbReference type="EMBL" id="MBB5033965.1"/>
    </source>
</evidence>
<dbReference type="NCBIfam" id="TIGR02604">
    <property type="entry name" value="Piru_Ver_Nterm"/>
    <property type="match status" value="1"/>
</dbReference>
<dbReference type="Pfam" id="PF23500">
    <property type="entry name" value="DUF7133"/>
    <property type="match status" value="2"/>
</dbReference>
<dbReference type="Proteomes" id="UP000590740">
    <property type="component" value="Unassembled WGS sequence"/>
</dbReference>
<dbReference type="PANTHER" id="PTHR33546:SF1">
    <property type="entry name" value="LARGE, MULTIFUNCTIONAL SECRETED PROTEIN"/>
    <property type="match status" value="1"/>
</dbReference>
<gene>
    <name evidence="8" type="ORF">HNQ65_003556</name>
</gene>
<dbReference type="InterPro" id="IPR009056">
    <property type="entry name" value="Cyt_c-like_dom"/>
</dbReference>
<name>A0A7W8DLE4_9BACT</name>
<dbReference type="RefSeq" id="WP_184341304.1">
    <property type="nucleotide sequence ID" value="NZ_JACHIG010000008.1"/>
</dbReference>
<evidence type="ECO:0000256" key="6">
    <source>
        <dbReference type="SAM" id="SignalP"/>
    </source>
</evidence>